<organism evidence="3 4">
    <name type="scientific">Prorocentrum cordatum</name>
    <dbReference type="NCBI Taxonomy" id="2364126"/>
    <lineage>
        <taxon>Eukaryota</taxon>
        <taxon>Sar</taxon>
        <taxon>Alveolata</taxon>
        <taxon>Dinophyceae</taxon>
        <taxon>Prorocentrales</taxon>
        <taxon>Prorocentraceae</taxon>
        <taxon>Prorocentrum</taxon>
    </lineage>
</organism>
<feature type="region of interest" description="Disordered" evidence="1">
    <location>
        <begin position="1"/>
        <end position="114"/>
    </location>
</feature>
<evidence type="ECO:0000256" key="1">
    <source>
        <dbReference type="SAM" id="MobiDB-lite"/>
    </source>
</evidence>
<dbReference type="EMBL" id="CAUYUJ010006657">
    <property type="protein sequence ID" value="CAK0818124.1"/>
    <property type="molecule type" value="Genomic_DNA"/>
</dbReference>
<feature type="compositionally biased region" description="Acidic residues" evidence="1">
    <location>
        <begin position="645"/>
        <end position="660"/>
    </location>
</feature>
<proteinExistence type="predicted"/>
<evidence type="ECO:0000313" key="3">
    <source>
        <dbReference type="EMBL" id="CAK0818124.1"/>
    </source>
</evidence>
<feature type="region of interest" description="Disordered" evidence="1">
    <location>
        <begin position="638"/>
        <end position="668"/>
    </location>
</feature>
<reference evidence="3" key="1">
    <citation type="submission" date="2023-10" db="EMBL/GenBank/DDBJ databases">
        <authorList>
            <person name="Chen Y."/>
            <person name="Shah S."/>
            <person name="Dougan E. K."/>
            <person name="Thang M."/>
            <person name="Chan C."/>
        </authorList>
    </citation>
    <scope>NUCLEOTIDE SEQUENCE [LARGE SCALE GENOMIC DNA]</scope>
</reference>
<feature type="compositionally biased region" description="Low complexity" evidence="1">
    <location>
        <begin position="88"/>
        <end position="114"/>
    </location>
</feature>
<feature type="compositionally biased region" description="Polar residues" evidence="1">
    <location>
        <begin position="1"/>
        <end position="13"/>
    </location>
</feature>
<keyword evidence="2" id="KW-1133">Transmembrane helix</keyword>
<dbReference type="Proteomes" id="UP001189429">
    <property type="component" value="Unassembled WGS sequence"/>
</dbReference>
<feature type="compositionally biased region" description="Low complexity" evidence="1">
    <location>
        <begin position="347"/>
        <end position="356"/>
    </location>
</feature>
<feature type="transmembrane region" description="Helical" evidence="2">
    <location>
        <begin position="189"/>
        <end position="209"/>
    </location>
</feature>
<keyword evidence="2" id="KW-0812">Transmembrane</keyword>
<comment type="caution">
    <text evidence="3">The sequence shown here is derived from an EMBL/GenBank/DDBJ whole genome shotgun (WGS) entry which is preliminary data.</text>
</comment>
<feature type="region of interest" description="Disordered" evidence="1">
    <location>
        <begin position="338"/>
        <end position="358"/>
    </location>
</feature>
<evidence type="ECO:0000313" key="4">
    <source>
        <dbReference type="Proteomes" id="UP001189429"/>
    </source>
</evidence>
<protein>
    <submittedName>
        <fullName evidence="3">Uncharacterized protein</fullName>
    </submittedName>
</protein>
<evidence type="ECO:0000256" key="2">
    <source>
        <dbReference type="SAM" id="Phobius"/>
    </source>
</evidence>
<keyword evidence="2" id="KW-0472">Membrane</keyword>
<feature type="compositionally biased region" description="Gly residues" evidence="1">
    <location>
        <begin position="23"/>
        <end position="33"/>
    </location>
</feature>
<keyword evidence="4" id="KW-1185">Reference proteome</keyword>
<accession>A0ABN9RK31</accession>
<gene>
    <name evidence="3" type="ORF">PCOR1329_LOCUS20493</name>
</gene>
<name>A0ABN9RK31_9DINO</name>
<sequence length="861" mass="92619">MPSPTLRQLSHKATPQGVDAQGGVSGTVSGGDAGMPATSSDDPFMMGEQTSITTAGAAEAPHPSGTEAPPRPAHAADEAEGAAPPPDGEGQAGAPKAPLPSGAEAPPDAAGEAEGTAQLLGGEGQGESKASAPAGPAVLASAWGNQASRATLRASGSLASSAEEDDEELEKQPWCWACKQHCGKGKGGWCYWLFVLSFLSMLFLFPLFLKWMITVPMPLEYWNQLFPEFPVLSDQTFVQEQKVSGYSVDISPIPTTWSGCNHTCGAAGGFLQTSEMNFQVDMSLEAPGYDHTVYPVLFASNDFQKWWLAADRRHAEPQPYFAGVSSDDVGHRYVTEQCTHPHHLDDTTTTSGTASAPSMDTYATSPTYVLVCVAWDVEKLRLHEEAEDAENYDLSKEDLATMCNAVGGVAGWPCGKNPGAAALPGVRADGVIQVDPPSGTVAGVLVNNSHFEGAASIHACLSSPDHAECVASTLRMSDWPCQQCVDVEEKQCEPGPQCLQTDRKPIVTLNMYDSYPQLEIQLKGMPTDEVRRGSVPRAFVMTSPLHYAGQEAWGPWGLTDGGTWRKLYEPHKYYVDNSNNELERAPPRPYAAYLAELEGDSDEAEYTGGGESEARRLAASAGEAMGELAGSLAQFARRLSRRGDETEEEEEEEAMSDQPEDTTPYVPEEDNARNKMEFYQRNRVSLQPSWCFGERGPLYLVACAANESTFAGGFSLGEGQAIAPPPFNDRCLAVSGRCAYACMEQQSPGIKYCDASGRIDWSMLTENFEPPSNSGVEVNIFIQDRGSADLDAPLRLCCQGGNLFPWPVRALQGGEVLRAAADGSVQVHIGGLSDQQRDEGMRFAQPRRCHIQHAQQLSLPL</sequence>